<dbReference type="Proteomes" id="UP000219374">
    <property type="component" value="Unassembled WGS sequence"/>
</dbReference>
<dbReference type="InterPro" id="IPR025392">
    <property type="entry name" value="DUF4124"/>
</dbReference>
<protein>
    <recommendedName>
        <fullName evidence="1">DUF4124 domain-containing protein</fullName>
    </recommendedName>
</protein>
<evidence type="ECO:0000313" key="2">
    <source>
        <dbReference type="EMBL" id="SOD56197.1"/>
    </source>
</evidence>
<reference evidence="2 3" key="1">
    <citation type="submission" date="2017-09" db="EMBL/GenBank/DDBJ databases">
        <authorList>
            <person name="Ehlers B."/>
            <person name="Leendertz F.H."/>
        </authorList>
    </citation>
    <scope>NUCLEOTIDE SEQUENCE [LARGE SCALE GENOMIC DNA]</scope>
    <source>
        <strain evidence="2 3">CGMCC 1.10978</strain>
    </source>
</reference>
<accession>A0A286DC17</accession>
<dbReference type="AlphaFoldDB" id="A0A286DC17"/>
<dbReference type="RefSeq" id="WP_097123027.1">
    <property type="nucleotide sequence ID" value="NZ_OCND01000009.1"/>
</dbReference>
<evidence type="ECO:0000313" key="3">
    <source>
        <dbReference type="Proteomes" id="UP000219374"/>
    </source>
</evidence>
<dbReference type="Pfam" id="PF13511">
    <property type="entry name" value="DUF4124"/>
    <property type="match status" value="1"/>
</dbReference>
<sequence length="61" mass="6745">MRAFWAVPAKEARPSLLRWRNAAGALHITEQPPPDRPYQRIEREPTPAVFVQGHAGSSPAG</sequence>
<gene>
    <name evidence="2" type="ORF">SAMN06296416_10911</name>
</gene>
<evidence type="ECO:0000259" key="1">
    <source>
        <dbReference type="Pfam" id="PF13511"/>
    </source>
</evidence>
<organism evidence="2 3">
    <name type="scientific">Pseudoxanthomonas wuyuanensis</name>
    <dbReference type="NCBI Taxonomy" id="1073196"/>
    <lineage>
        <taxon>Bacteria</taxon>
        <taxon>Pseudomonadati</taxon>
        <taxon>Pseudomonadota</taxon>
        <taxon>Gammaproteobacteria</taxon>
        <taxon>Lysobacterales</taxon>
        <taxon>Lysobacteraceae</taxon>
        <taxon>Pseudoxanthomonas</taxon>
    </lineage>
</organism>
<dbReference type="EMBL" id="OCND01000009">
    <property type="protein sequence ID" value="SOD56197.1"/>
    <property type="molecule type" value="Genomic_DNA"/>
</dbReference>
<dbReference type="OrthoDB" id="6027736at2"/>
<proteinExistence type="predicted"/>
<name>A0A286DC17_9GAMM</name>
<keyword evidence="3" id="KW-1185">Reference proteome</keyword>
<feature type="domain" description="DUF4124" evidence="1">
    <location>
        <begin position="18"/>
        <end position="48"/>
    </location>
</feature>